<dbReference type="Pfam" id="PF12982">
    <property type="entry name" value="DUF3866"/>
    <property type="match status" value="1"/>
</dbReference>
<evidence type="ECO:0000313" key="1">
    <source>
        <dbReference type="EMBL" id="WCE45133.1"/>
    </source>
</evidence>
<name>A0AB38XLH7_9ACTO</name>
<evidence type="ECO:0000313" key="2">
    <source>
        <dbReference type="Proteomes" id="UP001211044"/>
    </source>
</evidence>
<dbReference type="Proteomes" id="UP001211044">
    <property type="component" value="Chromosome"/>
</dbReference>
<accession>A0AB38XLH7</accession>
<dbReference type="InterPro" id="IPR024479">
    <property type="entry name" value="DUF3866"/>
</dbReference>
<dbReference type="AlphaFoldDB" id="A0AB38XLH7"/>
<gene>
    <name evidence="1" type="ORF">PIG85_05505</name>
</gene>
<dbReference type="RefSeq" id="WP_004805245.1">
    <property type="nucleotide sequence ID" value="NZ_CP116394.1"/>
</dbReference>
<protein>
    <submittedName>
        <fullName evidence="1">DUF3866 family protein</fullName>
    </submittedName>
</protein>
<reference evidence="1" key="1">
    <citation type="submission" date="2023-01" db="EMBL/GenBank/DDBJ databases">
        <title>Comparative Genomic Analysis of the Clinically-Derived Winkia Strain NY0527 Provides Evidence into the Taxonomic Reassignment of Winkia neuii and Characterizes Their Virulence Traits.</title>
        <authorList>
            <person name="Cai X."/>
            <person name="Peng Y."/>
            <person name="Li M."/>
            <person name="Qiu Y."/>
            <person name="Wang Y."/>
            <person name="Xu L."/>
            <person name="Hou Q."/>
        </authorList>
    </citation>
    <scope>NUCLEOTIDE SEQUENCE</scope>
    <source>
        <strain evidence="1">NY0527</strain>
    </source>
</reference>
<sequence>MIYRDGVVVNIVRTWEGAGIFEVEVDSAPTNATLIGKGQRLHALAYDRIVGPVKVGDRLRLECSALAKRLGTGGQASVVTNLSALPSDYLPNGHMVKARYMPTQVMVSAADEQGSPTHDKLTRIENVPVVAADLHSQLPAIISGARAAKADARIAYVMTDGAALPLPLSMQVAELVRANWLCGTVTAGQAWGGTYEAVSIPSALQVAAAALSADLIVVSQGPGNLGGDTEFGFSGVDVAWTLTAAAVLGARPIAALRISGADKRNRHLGLSHHTHTVLADLTQVGVDLPLPSFATLDNMPEGFDALVAKQVAQACAGRHHIREVDASGAYELLQDSPVRLRTMGRSLEEDAAIFVSGWAAGNYALS</sequence>
<dbReference type="KEGG" id="wne:PIG85_05505"/>
<dbReference type="EMBL" id="CP116394">
    <property type="protein sequence ID" value="WCE45133.1"/>
    <property type="molecule type" value="Genomic_DNA"/>
</dbReference>
<proteinExistence type="predicted"/>
<organism evidence="1 2">
    <name type="scientific">Winkia neuii subsp. anitrata</name>
    <dbReference type="NCBI Taxonomy" id="29318"/>
    <lineage>
        <taxon>Bacteria</taxon>
        <taxon>Bacillati</taxon>
        <taxon>Actinomycetota</taxon>
        <taxon>Actinomycetes</taxon>
        <taxon>Actinomycetales</taxon>
        <taxon>Actinomycetaceae</taxon>
        <taxon>Winkia</taxon>
    </lineage>
</organism>